<dbReference type="AlphaFoldDB" id="C7CEM6"/>
<gene>
    <name evidence="2" type="ORF">METD_I4348</name>
</gene>
<feature type="domain" description="DUF6894" evidence="1">
    <location>
        <begin position="51"/>
        <end position="119"/>
    </location>
</feature>
<reference evidence="3" key="1">
    <citation type="journal article" date="2009" name="PLoS ONE">
        <title>Methylobacterium genome sequences: a reference blueprint to investigate microbial metabolism of C1 compounds from natural and industrial sources.</title>
        <authorList>
            <person name="Vuilleumier S."/>
            <person name="Chistoserdova L."/>
            <person name="Lee M.-C."/>
            <person name="Bringel F."/>
            <person name="Lajus A."/>
            <person name="Zhou Y."/>
            <person name="Gourion B."/>
            <person name="Barbe V."/>
            <person name="Chang J."/>
            <person name="Cruveiller S."/>
            <person name="Dossat C."/>
            <person name="Gillett W."/>
            <person name="Gruffaz C."/>
            <person name="Haugen E."/>
            <person name="Hourcade E."/>
            <person name="Levy R."/>
            <person name="Mangenot S."/>
            <person name="Muller E."/>
            <person name="Nadalig T."/>
            <person name="Pagni M."/>
            <person name="Penny C."/>
            <person name="Peyraud R."/>
            <person name="Robinson D.G."/>
            <person name="Roche D."/>
            <person name="Rouy Z."/>
            <person name="Saenampechek C."/>
            <person name="Salvignol G."/>
            <person name="Vallenet D."/>
            <person name="Wu Z."/>
            <person name="Marx C.J."/>
            <person name="Vorholt J.A."/>
            <person name="Olson M.V."/>
            <person name="Kaul R."/>
            <person name="Weissenbach J."/>
            <person name="Medigue C."/>
            <person name="Lidstrom M.E."/>
        </authorList>
    </citation>
    <scope>NUCLEOTIDE SEQUENCE [LARGE SCALE GENOMIC DNA]</scope>
    <source>
        <strain evidence="3">DSM 6343 / CIP 106787 / DM4</strain>
    </source>
</reference>
<dbReference type="Pfam" id="PF21834">
    <property type="entry name" value="DUF6894"/>
    <property type="match status" value="1"/>
</dbReference>
<dbReference type="KEGG" id="mdi:METDI4348"/>
<evidence type="ECO:0000259" key="1">
    <source>
        <dbReference type="Pfam" id="PF21834"/>
    </source>
</evidence>
<name>C7CEM6_METED</name>
<evidence type="ECO:0000313" key="3">
    <source>
        <dbReference type="Proteomes" id="UP000008070"/>
    </source>
</evidence>
<accession>C7CEM6</accession>
<dbReference type="EMBL" id="FP103042">
    <property type="protein sequence ID" value="CAX25978.1"/>
    <property type="molecule type" value="Genomic_DNA"/>
</dbReference>
<dbReference type="HOGENOM" id="CLU_2012583_0_0_5"/>
<evidence type="ECO:0000313" key="2">
    <source>
        <dbReference type="EMBL" id="CAX25978.1"/>
    </source>
</evidence>
<proteinExistence type="predicted"/>
<dbReference type="Proteomes" id="UP000008070">
    <property type="component" value="Chromosome"/>
</dbReference>
<organism evidence="2 3">
    <name type="scientific">Methylorubrum extorquens (strain DSM 6343 / CIP 106787 / DM4)</name>
    <name type="common">Methylobacterium extorquens</name>
    <dbReference type="NCBI Taxonomy" id="661410"/>
    <lineage>
        <taxon>Bacteria</taxon>
        <taxon>Pseudomonadati</taxon>
        <taxon>Pseudomonadota</taxon>
        <taxon>Alphaproteobacteria</taxon>
        <taxon>Hyphomicrobiales</taxon>
        <taxon>Methylobacteriaceae</taxon>
        <taxon>Methylorubrum</taxon>
    </lineage>
</organism>
<sequence>MLPFAWPIRRAPDLTVPLSAFRPFSRARDPKRGLRVALRRHIRGAVPMPVFFFDVRSSRGLEADQSGLDLASAEVAYLEACKTIPDLTAELLSVGDNPRDYSFEIADEAGRVLWCIPFSEPFH</sequence>
<dbReference type="InterPro" id="IPR054189">
    <property type="entry name" value="DUF6894"/>
</dbReference>
<protein>
    <recommendedName>
        <fullName evidence="1">DUF6894 domain-containing protein</fullName>
    </recommendedName>
</protein>